<evidence type="ECO:0000256" key="1">
    <source>
        <dbReference type="ARBA" id="ARBA00022491"/>
    </source>
</evidence>
<sequence length="300" mass="34551">MSTYSIRDLEYLTGVRAHTIRIWEQRYDIISPKRTDTNIRYYDSDDLKHMLNISLLNNHGYKISKIAKMSKEEVSRTVFETMNSQRGDSQEDQISSLTIAMVDLNEDRFEKVVSTSILHLGFEATMQQVIIPFLVRIGCLWQTGSISPAQEHFITNLIRQKLLVAIDGQCPDYSESHKRVLLYLPEGEMHELTLLFAYYLVRSRGHRGFYFGQNLPDDDLKSVVDLVNPDMILTALTSIPKIECVKKYINMLKETYTEIPVLLSGSQVLGLELDLPSNFQIIPNFDTFTEILENFHSNNS</sequence>
<keyword evidence="3 6" id="KW-0238">DNA-binding</keyword>
<dbReference type="GO" id="GO:0046872">
    <property type="term" value="F:metal ion binding"/>
    <property type="evidence" value="ECO:0007669"/>
    <property type="project" value="InterPro"/>
</dbReference>
<dbReference type="Pfam" id="PF13411">
    <property type="entry name" value="MerR_1"/>
    <property type="match status" value="1"/>
</dbReference>
<dbReference type="InterPro" id="IPR036594">
    <property type="entry name" value="Meth_synthase_dom"/>
</dbReference>
<proteinExistence type="predicted"/>
<dbReference type="InterPro" id="IPR036724">
    <property type="entry name" value="Cobalamin-bd_sf"/>
</dbReference>
<evidence type="ECO:0000256" key="4">
    <source>
        <dbReference type="ARBA" id="ARBA00023163"/>
    </source>
</evidence>
<dbReference type="EMBL" id="QGDO01000006">
    <property type="protein sequence ID" value="PWJ39114.1"/>
    <property type="molecule type" value="Genomic_DNA"/>
</dbReference>
<reference evidence="6 7" key="1">
    <citation type="submission" date="2018-03" db="EMBL/GenBank/DDBJ databases">
        <title>Genomic Encyclopedia of Archaeal and Bacterial Type Strains, Phase II (KMG-II): from individual species to whole genera.</title>
        <authorList>
            <person name="Goeker M."/>
        </authorList>
    </citation>
    <scope>NUCLEOTIDE SEQUENCE [LARGE SCALE GENOMIC DNA]</scope>
    <source>
        <strain evidence="6 7">DSM 28229</strain>
    </source>
</reference>
<keyword evidence="2" id="KW-0805">Transcription regulation</keyword>
<dbReference type="SUPFAM" id="SSF46955">
    <property type="entry name" value="Putative DNA-binding domain"/>
    <property type="match status" value="1"/>
</dbReference>
<dbReference type="PANTHER" id="PTHR30204">
    <property type="entry name" value="REDOX-CYCLING DRUG-SENSING TRANSCRIPTIONAL ACTIVATOR SOXR"/>
    <property type="match status" value="1"/>
</dbReference>
<comment type="caution">
    <text evidence="6">The sequence shown here is derived from an EMBL/GenBank/DDBJ whole genome shotgun (WGS) entry which is preliminary data.</text>
</comment>
<dbReference type="SMART" id="SM00422">
    <property type="entry name" value="HTH_MERR"/>
    <property type="match status" value="1"/>
</dbReference>
<organism evidence="6 7">
    <name type="scientific">Sediminitomix flava</name>
    <dbReference type="NCBI Taxonomy" id="379075"/>
    <lineage>
        <taxon>Bacteria</taxon>
        <taxon>Pseudomonadati</taxon>
        <taxon>Bacteroidota</taxon>
        <taxon>Cytophagia</taxon>
        <taxon>Cytophagales</taxon>
        <taxon>Flammeovirgaceae</taxon>
        <taxon>Sediminitomix</taxon>
    </lineage>
</organism>
<dbReference type="OrthoDB" id="9800334at2"/>
<dbReference type="PROSITE" id="PS50937">
    <property type="entry name" value="HTH_MERR_2"/>
    <property type="match status" value="1"/>
</dbReference>
<evidence type="ECO:0000256" key="2">
    <source>
        <dbReference type="ARBA" id="ARBA00023015"/>
    </source>
</evidence>
<evidence type="ECO:0000313" key="6">
    <source>
        <dbReference type="EMBL" id="PWJ39114.1"/>
    </source>
</evidence>
<dbReference type="InterPro" id="IPR000551">
    <property type="entry name" value="MerR-type_HTH_dom"/>
</dbReference>
<dbReference type="GO" id="GO:0003700">
    <property type="term" value="F:DNA-binding transcription factor activity"/>
    <property type="evidence" value="ECO:0007669"/>
    <property type="project" value="InterPro"/>
</dbReference>
<dbReference type="InterPro" id="IPR003759">
    <property type="entry name" value="Cbl-bd_cap"/>
</dbReference>
<evidence type="ECO:0000313" key="7">
    <source>
        <dbReference type="Proteomes" id="UP000245535"/>
    </source>
</evidence>
<dbReference type="CDD" id="cd01104">
    <property type="entry name" value="HTH_MlrA-CarA"/>
    <property type="match status" value="1"/>
</dbReference>
<protein>
    <submittedName>
        <fullName evidence="6">DNA-binding transcriptional MerR regulator</fullName>
    </submittedName>
</protein>
<evidence type="ECO:0000259" key="5">
    <source>
        <dbReference type="PROSITE" id="PS50937"/>
    </source>
</evidence>
<keyword evidence="4" id="KW-0804">Transcription</keyword>
<keyword evidence="7" id="KW-1185">Reference proteome</keyword>
<dbReference type="Pfam" id="PF02607">
    <property type="entry name" value="B12-binding_2"/>
    <property type="match status" value="1"/>
</dbReference>
<dbReference type="Gene3D" id="1.10.1660.10">
    <property type="match status" value="1"/>
</dbReference>
<dbReference type="GO" id="GO:0003677">
    <property type="term" value="F:DNA binding"/>
    <property type="evidence" value="ECO:0007669"/>
    <property type="project" value="UniProtKB-KW"/>
</dbReference>
<dbReference type="SUPFAM" id="SSF52242">
    <property type="entry name" value="Cobalamin (vitamin B12)-binding domain"/>
    <property type="match status" value="1"/>
</dbReference>
<accession>A0A315Z632</accession>
<dbReference type="RefSeq" id="WP_109620853.1">
    <property type="nucleotide sequence ID" value="NZ_QGDO01000006.1"/>
</dbReference>
<dbReference type="InterPro" id="IPR047057">
    <property type="entry name" value="MerR_fam"/>
</dbReference>
<feature type="domain" description="HTH merR-type" evidence="5">
    <location>
        <begin position="3"/>
        <end position="72"/>
    </location>
</feature>
<dbReference type="Gene3D" id="3.40.50.280">
    <property type="entry name" value="Cobalamin-binding domain"/>
    <property type="match status" value="1"/>
</dbReference>
<dbReference type="GO" id="GO:0031419">
    <property type="term" value="F:cobalamin binding"/>
    <property type="evidence" value="ECO:0007669"/>
    <property type="project" value="InterPro"/>
</dbReference>
<dbReference type="Gene3D" id="1.10.1240.10">
    <property type="entry name" value="Methionine synthase domain"/>
    <property type="match status" value="1"/>
</dbReference>
<dbReference type="InterPro" id="IPR009061">
    <property type="entry name" value="DNA-bd_dom_put_sf"/>
</dbReference>
<gene>
    <name evidence="6" type="ORF">BC781_10615</name>
</gene>
<keyword evidence="1" id="KW-0678">Repressor</keyword>
<dbReference type="Proteomes" id="UP000245535">
    <property type="component" value="Unassembled WGS sequence"/>
</dbReference>
<name>A0A315Z632_SEDFL</name>
<dbReference type="PANTHER" id="PTHR30204:SF69">
    <property type="entry name" value="MERR-FAMILY TRANSCRIPTIONAL REGULATOR"/>
    <property type="match status" value="1"/>
</dbReference>
<evidence type="ECO:0000256" key="3">
    <source>
        <dbReference type="ARBA" id="ARBA00023125"/>
    </source>
</evidence>
<dbReference type="AlphaFoldDB" id="A0A315Z632"/>